<accession>A0A0C9RE67</accession>
<keyword evidence="1" id="KW-1133">Transmembrane helix</keyword>
<protein>
    <submittedName>
        <fullName evidence="2">CF0996 protein</fullName>
    </submittedName>
</protein>
<proteinExistence type="predicted"/>
<feature type="non-terminal residue" evidence="2">
    <location>
        <position position="1"/>
    </location>
</feature>
<name>A0A0C9RE67_9HYME</name>
<dbReference type="AlphaFoldDB" id="A0A0C9RE67"/>
<keyword evidence="1" id="KW-0812">Transmembrane</keyword>
<organism evidence="2">
    <name type="scientific">Fopius arisanus</name>
    <dbReference type="NCBI Taxonomy" id="64838"/>
    <lineage>
        <taxon>Eukaryota</taxon>
        <taxon>Metazoa</taxon>
        <taxon>Ecdysozoa</taxon>
        <taxon>Arthropoda</taxon>
        <taxon>Hexapoda</taxon>
        <taxon>Insecta</taxon>
        <taxon>Pterygota</taxon>
        <taxon>Neoptera</taxon>
        <taxon>Endopterygota</taxon>
        <taxon>Hymenoptera</taxon>
        <taxon>Apocrita</taxon>
        <taxon>Ichneumonoidea</taxon>
        <taxon>Braconidae</taxon>
        <taxon>Opiinae</taxon>
        <taxon>Fopius</taxon>
    </lineage>
</organism>
<dbReference type="EMBL" id="GBYB01006645">
    <property type="protein sequence ID" value="JAG76412.1"/>
    <property type="molecule type" value="Transcribed_RNA"/>
</dbReference>
<evidence type="ECO:0000313" key="2">
    <source>
        <dbReference type="EMBL" id="JAG76412.1"/>
    </source>
</evidence>
<reference evidence="2" key="1">
    <citation type="submission" date="2015-01" db="EMBL/GenBank/DDBJ databases">
        <title>Transcriptome Assembly of Fopius arisanus.</title>
        <authorList>
            <person name="Geib S."/>
        </authorList>
    </citation>
    <scope>NUCLEOTIDE SEQUENCE</scope>
</reference>
<evidence type="ECO:0000256" key="1">
    <source>
        <dbReference type="SAM" id="Phobius"/>
    </source>
</evidence>
<sequence>SCRRRLDRGEDLACIIDTLLPVTSPYNRSSTPETVDDNPRYIYCMHDVVGEYWQTIFVRKGFPYVWNFDKGLERLMQAGIIAKWINEDIDGIEYVLGDEAIPLNLSHFDGPLKVFLIGIALSVGLFIYEIIWYRMTQK</sequence>
<feature type="transmembrane region" description="Helical" evidence="1">
    <location>
        <begin position="114"/>
        <end position="133"/>
    </location>
</feature>
<gene>
    <name evidence="2" type="primary">CF0996</name>
    <name evidence="2" type="ORF">g.7096</name>
</gene>
<keyword evidence="1" id="KW-0472">Membrane</keyword>